<evidence type="ECO:0000256" key="1">
    <source>
        <dbReference type="PROSITE-ProRule" id="PRU00409"/>
    </source>
</evidence>
<keyword evidence="3" id="KW-0614">Plasmid</keyword>
<geneLocation type="plasmid" evidence="3">
    <name>unnamed1</name>
</geneLocation>
<dbReference type="GO" id="GO:0005524">
    <property type="term" value="F:ATP binding"/>
    <property type="evidence" value="ECO:0007669"/>
    <property type="project" value="UniProtKB-UniRule"/>
</dbReference>
<dbReference type="InterPro" id="IPR011761">
    <property type="entry name" value="ATP-grasp"/>
</dbReference>
<name>A0AB39R5H1_9ACTN</name>
<accession>A0AB39R5H1</accession>
<organism evidence="3">
    <name type="scientific">Streptomyces sp. R39</name>
    <dbReference type="NCBI Taxonomy" id="3238631"/>
    <lineage>
        <taxon>Bacteria</taxon>
        <taxon>Bacillati</taxon>
        <taxon>Actinomycetota</taxon>
        <taxon>Actinomycetes</taxon>
        <taxon>Kitasatosporales</taxon>
        <taxon>Streptomycetaceae</taxon>
        <taxon>Streptomyces</taxon>
    </lineage>
</organism>
<protein>
    <submittedName>
        <fullName evidence="3">Peptide ligase PGM1-related protein</fullName>
    </submittedName>
</protein>
<keyword evidence="3" id="KW-0436">Ligase</keyword>
<dbReference type="AlphaFoldDB" id="A0AB39R5H1"/>
<dbReference type="PROSITE" id="PS50975">
    <property type="entry name" value="ATP_GRASP"/>
    <property type="match status" value="1"/>
</dbReference>
<dbReference type="Pfam" id="PF18604">
    <property type="entry name" value="PreAtp-grasp"/>
    <property type="match status" value="1"/>
</dbReference>
<gene>
    <name evidence="3" type="ORF">AB5J52_49160</name>
</gene>
<dbReference type="GO" id="GO:0016874">
    <property type="term" value="F:ligase activity"/>
    <property type="evidence" value="ECO:0007669"/>
    <property type="project" value="UniProtKB-KW"/>
</dbReference>
<dbReference type="SUPFAM" id="SSF56059">
    <property type="entry name" value="Glutathione synthetase ATP-binding domain-like"/>
    <property type="match status" value="1"/>
</dbReference>
<dbReference type="RefSeq" id="WP_369228604.1">
    <property type="nucleotide sequence ID" value="NZ_CP163442.1"/>
</dbReference>
<evidence type="ECO:0000313" key="3">
    <source>
        <dbReference type="EMBL" id="XDQ50080.1"/>
    </source>
</evidence>
<dbReference type="Pfam" id="PF18105">
    <property type="entry name" value="PGM1_C"/>
    <property type="match status" value="1"/>
</dbReference>
<evidence type="ECO:0000259" key="2">
    <source>
        <dbReference type="PROSITE" id="PS50975"/>
    </source>
</evidence>
<keyword evidence="1" id="KW-0547">Nucleotide-binding</keyword>
<reference evidence="3" key="1">
    <citation type="submission" date="2024-07" db="EMBL/GenBank/DDBJ databases">
        <authorList>
            <person name="Yu S.T."/>
        </authorList>
    </citation>
    <scope>NUCLEOTIDE SEQUENCE</scope>
    <source>
        <strain evidence="3">R39</strain>
        <plasmid evidence="3">unnamed1</plasmid>
    </source>
</reference>
<dbReference type="GO" id="GO:0046872">
    <property type="term" value="F:metal ion binding"/>
    <property type="evidence" value="ECO:0007669"/>
    <property type="project" value="InterPro"/>
</dbReference>
<keyword evidence="1" id="KW-0067">ATP-binding</keyword>
<proteinExistence type="predicted"/>
<dbReference type="InterPro" id="IPR040754">
    <property type="entry name" value="PreAtp-grasp"/>
</dbReference>
<feature type="domain" description="ATP-grasp" evidence="2">
    <location>
        <begin position="145"/>
        <end position="361"/>
    </location>
</feature>
<sequence>MGTLLISNLGSLITGNRDPINILGSPEAFVAPYHRYLRVQAHRTIWFAQPGDVLILPTSTDKQFIEYTAELRGFDAAELKILTPDTLNHSVAAIRRVVEEHDVNRIWPYYFDRTIAAFTRSLGLPVPGFVYQSGAELLNSKIFFRALAAGTNAPIADGWVPTSRADAEEYIWEKLSEGHCVILKEDFHVGGLGNLIMSPGQRVTPIGAVRAEICTDRKSVKATLAHHWATVADHEMPKIVIEQYEPDARSIYAGFSLTDDGVSIYGHGEMRMMPVINGLITPILLNNQMRKGSEFLDQAERLSGAVQRMGYRGQLSVDGILTAEGGVFLTEFNARSGGATHNHCIMNTLVAKSPEPDRIMLDRRRCDFPPLGPFLSALRAEGLVFNQANRTGVIVTVHDGGLESETGEFCVIAENLVQAEQMEEAVTTLIRKMSA</sequence>
<dbReference type="InterPro" id="IPR041356">
    <property type="entry name" value="PGM1_C"/>
</dbReference>
<dbReference type="EMBL" id="CP163442">
    <property type="protein sequence ID" value="XDQ50080.1"/>
    <property type="molecule type" value="Genomic_DNA"/>
</dbReference>